<dbReference type="OrthoDB" id="9793589at2"/>
<feature type="transmembrane region" description="Helical" evidence="10">
    <location>
        <begin position="362"/>
        <end position="382"/>
    </location>
</feature>
<dbReference type="STRING" id="999894.TDIS_0308"/>
<dbReference type="InterPro" id="IPR006153">
    <property type="entry name" value="Cation/H_exchanger_TM"/>
</dbReference>
<keyword evidence="13" id="KW-1185">Reference proteome</keyword>
<proteinExistence type="predicted"/>
<comment type="caution">
    <text evidence="12">The sequence shown here is derived from an EMBL/GenBank/DDBJ whole genome shotgun (WGS) entry which is preliminary data.</text>
</comment>
<dbReference type="Pfam" id="PF00999">
    <property type="entry name" value="Na_H_Exchanger"/>
    <property type="match status" value="1"/>
</dbReference>
<keyword evidence="4 10" id="KW-0812">Transmembrane</keyword>
<keyword evidence="3" id="KW-0050">Antiport</keyword>
<feature type="transmembrane region" description="Helical" evidence="10">
    <location>
        <begin position="180"/>
        <end position="203"/>
    </location>
</feature>
<protein>
    <recommendedName>
        <fullName evidence="11">Cation/H+ exchanger transmembrane domain-containing protein</fullName>
    </recommendedName>
</protein>
<keyword evidence="2" id="KW-0813">Transport</keyword>
<evidence type="ECO:0000256" key="7">
    <source>
        <dbReference type="ARBA" id="ARBA00023065"/>
    </source>
</evidence>
<dbReference type="Proteomes" id="UP000078390">
    <property type="component" value="Unassembled WGS sequence"/>
</dbReference>
<dbReference type="PANTHER" id="PTHR43562">
    <property type="entry name" value="NAPA-TYPE SODIUM/HYDROGEN ANTIPORTER"/>
    <property type="match status" value="1"/>
</dbReference>
<evidence type="ECO:0000313" key="12">
    <source>
        <dbReference type="EMBL" id="OAQ21790.1"/>
    </source>
</evidence>
<dbReference type="Gene3D" id="1.20.1530.20">
    <property type="match status" value="1"/>
</dbReference>
<evidence type="ECO:0000256" key="5">
    <source>
        <dbReference type="ARBA" id="ARBA00022989"/>
    </source>
</evidence>
<keyword evidence="7" id="KW-0406">Ion transport</keyword>
<dbReference type="GO" id="GO:0015297">
    <property type="term" value="F:antiporter activity"/>
    <property type="evidence" value="ECO:0007669"/>
    <property type="project" value="UniProtKB-KW"/>
</dbReference>
<feature type="transmembrane region" description="Helical" evidence="10">
    <location>
        <begin position="147"/>
        <end position="168"/>
    </location>
</feature>
<evidence type="ECO:0000256" key="4">
    <source>
        <dbReference type="ARBA" id="ARBA00022692"/>
    </source>
</evidence>
<feature type="transmembrane region" description="Helical" evidence="10">
    <location>
        <begin position="85"/>
        <end position="107"/>
    </location>
</feature>
<comment type="subcellular location">
    <subcellularLocation>
        <location evidence="1">Membrane</location>
        <topology evidence="1">Multi-pass membrane protein</topology>
    </subcellularLocation>
</comment>
<evidence type="ECO:0000256" key="6">
    <source>
        <dbReference type="ARBA" id="ARBA00023053"/>
    </source>
</evidence>
<dbReference type="RefSeq" id="WP_068668563.1">
    <property type="nucleotide sequence ID" value="NZ_LWLG01000001.1"/>
</dbReference>
<evidence type="ECO:0000256" key="2">
    <source>
        <dbReference type="ARBA" id="ARBA00022448"/>
    </source>
</evidence>
<dbReference type="AlphaFoldDB" id="A0A179D6S3"/>
<sequence length="403" mass="44279">MAFAHLLPKLFLLLFAAWGLGRLALRLGFPMLLGEILAGVLLGPPIFGVVSHSESLRFLSELGAFFILFYAGLEIEPRELEKYFFRALPIALGGFFLPFGLGLGLGLLMGIPYLQALVLGLLLSVSAIAINLLILKKFELHRLAFGHLILAATLFVELLAILSFTAVFEIYQKKLFEYGALFWSGFKIVLFFASTVLVGRFLVPPLARRFIKNEDRAFTFSLLAALGLAYLAEELGIHITLGAFLAGQFVSEEIFDPEVFEKLKQRYFGLTFGFLSPVFFASLGFQLQMTFSLEFLELALLFLAIGLLGKVIGSGFFQWLRTRNLWESIACGLALNGRGSVDLVLASAAFETGLLSPDLFGALLSAIYASVLVTPILLRWALKRVCAGGHSPHLCPESKPPLT</sequence>
<dbReference type="GO" id="GO:0016020">
    <property type="term" value="C:membrane"/>
    <property type="evidence" value="ECO:0007669"/>
    <property type="project" value="UniProtKB-SubCell"/>
</dbReference>
<reference evidence="12 13" key="1">
    <citation type="submission" date="2016-04" db="EMBL/GenBank/DDBJ databases">
        <title>Genome analysis of Thermosulfurimonas dismutans, the first thermophilic sulfur-disproportionating bacterium of the phylum Thermodesulfobacteria.</title>
        <authorList>
            <person name="Mardanov A.V."/>
            <person name="Beletsky A.V."/>
            <person name="Kadnikov V.V."/>
            <person name="Slobodkin A.I."/>
            <person name="Ravin N.V."/>
        </authorList>
    </citation>
    <scope>NUCLEOTIDE SEQUENCE [LARGE SCALE GENOMIC DNA]</scope>
    <source>
        <strain evidence="12 13">S95</strain>
    </source>
</reference>
<feature type="transmembrane region" description="Helical" evidence="10">
    <location>
        <begin position="6"/>
        <end position="25"/>
    </location>
</feature>
<name>A0A179D6S3_9BACT</name>
<evidence type="ECO:0000256" key="10">
    <source>
        <dbReference type="SAM" id="Phobius"/>
    </source>
</evidence>
<feature type="transmembrane region" description="Helical" evidence="10">
    <location>
        <begin position="267"/>
        <end position="286"/>
    </location>
</feature>
<dbReference type="PANTHER" id="PTHR43562:SF3">
    <property type="entry name" value="SODIUM ION_PROTON EXCHANGER (EUROFUNG)"/>
    <property type="match status" value="1"/>
</dbReference>
<dbReference type="GO" id="GO:0006814">
    <property type="term" value="P:sodium ion transport"/>
    <property type="evidence" value="ECO:0007669"/>
    <property type="project" value="UniProtKB-KW"/>
</dbReference>
<feature type="transmembrane region" description="Helical" evidence="10">
    <location>
        <begin position="32"/>
        <end position="50"/>
    </location>
</feature>
<feature type="transmembrane region" description="Helical" evidence="10">
    <location>
        <begin position="56"/>
        <end position="73"/>
    </location>
</feature>
<feature type="transmembrane region" description="Helical" evidence="10">
    <location>
        <begin position="113"/>
        <end position="135"/>
    </location>
</feature>
<keyword evidence="9" id="KW-0739">Sodium transport</keyword>
<keyword evidence="8 10" id="KW-0472">Membrane</keyword>
<evidence type="ECO:0000313" key="13">
    <source>
        <dbReference type="Proteomes" id="UP000078390"/>
    </source>
</evidence>
<evidence type="ECO:0000256" key="3">
    <source>
        <dbReference type="ARBA" id="ARBA00022449"/>
    </source>
</evidence>
<gene>
    <name evidence="12" type="ORF">TDIS_0308</name>
</gene>
<dbReference type="GO" id="GO:1902600">
    <property type="term" value="P:proton transmembrane transport"/>
    <property type="evidence" value="ECO:0007669"/>
    <property type="project" value="InterPro"/>
</dbReference>
<dbReference type="InterPro" id="IPR038770">
    <property type="entry name" value="Na+/solute_symporter_sf"/>
</dbReference>
<organism evidence="12 13">
    <name type="scientific">Thermosulfurimonas dismutans</name>
    <dbReference type="NCBI Taxonomy" id="999894"/>
    <lineage>
        <taxon>Bacteria</taxon>
        <taxon>Pseudomonadati</taxon>
        <taxon>Thermodesulfobacteriota</taxon>
        <taxon>Thermodesulfobacteria</taxon>
        <taxon>Thermodesulfobacteriales</taxon>
        <taxon>Thermodesulfobacteriaceae</taxon>
        <taxon>Thermosulfurimonas</taxon>
    </lineage>
</organism>
<evidence type="ECO:0000259" key="11">
    <source>
        <dbReference type="Pfam" id="PF00999"/>
    </source>
</evidence>
<dbReference type="EMBL" id="LWLG01000001">
    <property type="protein sequence ID" value="OAQ21790.1"/>
    <property type="molecule type" value="Genomic_DNA"/>
</dbReference>
<evidence type="ECO:0000256" key="8">
    <source>
        <dbReference type="ARBA" id="ARBA00023136"/>
    </source>
</evidence>
<accession>A0A179D6S3</accession>
<feature type="transmembrane region" description="Helical" evidence="10">
    <location>
        <begin position="298"/>
        <end position="317"/>
    </location>
</feature>
<feature type="domain" description="Cation/H+ exchanger transmembrane" evidence="11">
    <location>
        <begin position="13"/>
        <end position="383"/>
    </location>
</feature>
<keyword evidence="5 10" id="KW-1133">Transmembrane helix</keyword>
<evidence type="ECO:0000256" key="9">
    <source>
        <dbReference type="ARBA" id="ARBA00023201"/>
    </source>
</evidence>
<evidence type="ECO:0000256" key="1">
    <source>
        <dbReference type="ARBA" id="ARBA00004141"/>
    </source>
</evidence>
<keyword evidence="6" id="KW-0915">Sodium</keyword>